<sequence length="244" mass="28368">MKYFKLVLFAYILCLLTSFKECVSKDIPENYLLYREQRRCQDVHQDIRHSAERAGFHIPLWILLFLIVFSTVFCLIVLGILKGLMGLYCCAPVGMWGLGMLIDLPRPLDHYQEPHLMHIPVRYDETGWPVHPDTGKRSVRAITRQTEFYLNIIFFLAYPLAMGITMCSACCFQETADEKQCFRCINTIVISECGDSRKRVISQKCETPLKRDIYSDGDSDEMKDTEYVVCQLQHSQHQLQSQSY</sequence>
<keyword evidence="2" id="KW-0732">Signal</keyword>
<feature type="transmembrane region" description="Helical" evidence="1">
    <location>
        <begin position="58"/>
        <end position="78"/>
    </location>
</feature>
<protein>
    <submittedName>
        <fullName evidence="3">Uncharacterized protein</fullName>
    </submittedName>
</protein>
<keyword evidence="1" id="KW-0472">Membrane</keyword>
<dbReference type="OrthoDB" id="6771981at2759"/>
<keyword evidence="4" id="KW-1185">Reference proteome</keyword>
<keyword evidence="1" id="KW-1133">Transmembrane helix</keyword>
<dbReference type="EMBL" id="VTPC01002247">
    <property type="protein sequence ID" value="KAF2900355.1"/>
    <property type="molecule type" value="Genomic_DNA"/>
</dbReference>
<proteinExistence type="predicted"/>
<name>A0A8K0DGX0_IGNLU</name>
<evidence type="ECO:0000256" key="1">
    <source>
        <dbReference type="SAM" id="Phobius"/>
    </source>
</evidence>
<dbReference type="AlphaFoldDB" id="A0A8K0DGX0"/>
<comment type="caution">
    <text evidence="3">The sequence shown here is derived from an EMBL/GenBank/DDBJ whole genome shotgun (WGS) entry which is preliminary data.</text>
</comment>
<feature type="transmembrane region" description="Helical" evidence="1">
    <location>
        <begin position="148"/>
        <end position="172"/>
    </location>
</feature>
<dbReference type="Proteomes" id="UP000801492">
    <property type="component" value="Unassembled WGS sequence"/>
</dbReference>
<gene>
    <name evidence="3" type="ORF">ILUMI_05837</name>
</gene>
<feature type="signal peptide" evidence="2">
    <location>
        <begin position="1"/>
        <end position="24"/>
    </location>
</feature>
<keyword evidence="1" id="KW-0812">Transmembrane</keyword>
<reference evidence="3" key="1">
    <citation type="submission" date="2019-08" db="EMBL/GenBank/DDBJ databases">
        <title>The genome of the North American firefly Photinus pyralis.</title>
        <authorList>
            <consortium name="Photinus pyralis genome working group"/>
            <person name="Fallon T.R."/>
            <person name="Sander Lower S.E."/>
            <person name="Weng J.-K."/>
        </authorList>
    </citation>
    <scope>NUCLEOTIDE SEQUENCE</scope>
    <source>
        <strain evidence="3">TRF0915ILg1</strain>
        <tissue evidence="3">Whole body</tissue>
    </source>
</reference>
<organism evidence="3 4">
    <name type="scientific">Ignelater luminosus</name>
    <name type="common">Cucubano</name>
    <name type="synonym">Pyrophorus luminosus</name>
    <dbReference type="NCBI Taxonomy" id="2038154"/>
    <lineage>
        <taxon>Eukaryota</taxon>
        <taxon>Metazoa</taxon>
        <taxon>Ecdysozoa</taxon>
        <taxon>Arthropoda</taxon>
        <taxon>Hexapoda</taxon>
        <taxon>Insecta</taxon>
        <taxon>Pterygota</taxon>
        <taxon>Neoptera</taxon>
        <taxon>Endopterygota</taxon>
        <taxon>Coleoptera</taxon>
        <taxon>Polyphaga</taxon>
        <taxon>Elateriformia</taxon>
        <taxon>Elateroidea</taxon>
        <taxon>Elateridae</taxon>
        <taxon>Agrypninae</taxon>
        <taxon>Pyrophorini</taxon>
        <taxon>Ignelater</taxon>
    </lineage>
</organism>
<accession>A0A8K0DGX0</accession>
<evidence type="ECO:0000313" key="3">
    <source>
        <dbReference type="EMBL" id="KAF2900355.1"/>
    </source>
</evidence>
<evidence type="ECO:0000313" key="4">
    <source>
        <dbReference type="Proteomes" id="UP000801492"/>
    </source>
</evidence>
<feature type="chain" id="PRO_5035428364" evidence="2">
    <location>
        <begin position="25"/>
        <end position="244"/>
    </location>
</feature>
<evidence type="ECO:0000256" key="2">
    <source>
        <dbReference type="SAM" id="SignalP"/>
    </source>
</evidence>